<proteinExistence type="predicted"/>
<dbReference type="InterPro" id="IPR029016">
    <property type="entry name" value="GAF-like_dom_sf"/>
</dbReference>
<evidence type="ECO:0000259" key="5">
    <source>
        <dbReference type="PROSITE" id="PS51078"/>
    </source>
</evidence>
<name>A0ABP6ULP8_9MICO</name>
<protein>
    <submittedName>
        <fullName evidence="6">IclR family transcriptional regulator</fullName>
    </submittedName>
</protein>
<evidence type="ECO:0000256" key="2">
    <source>
        <dbReference type="ARBA" id="ARBA00023125"/>
    </source>
</evidence>
<dbReference type="InterPro" id="IPR005471">
    <property type="entry name" value="Tscrpt_reg_IclR_N"/>
</dbReference>
<organism evidence="6 7">
    <name type="scientific">Georgenia daeguensis</name>
    <dbReference type="NCBI Taxonomy" id="908355"/>
    <lineage>
        <taxon>Bacteria</taxon>
        <taxon>Bacillati</taxon>
        <taxon>Actinomycetota</taxon>
        <taxon>Actinomycetes</taxon>
        <taxon>Micrococcales</taxon>
        <taxon>Bogoriellaceae</taxon>
        <taxon>Georgenia</taxon>
    </lineage>
</organism>
<accession>A0ABP6ULP8</accession>
<dbReference type="PANTHER" id="PTHR30136">
    <property type="entry name" value="HELIX-TURN-HELIX TRANSCRIPTIONAL REGULATOR, ICLR FAMILY"/>
    <property type="match status" value="1"/>
</dbReference>
<dbReference type="Gene3D" id="1.10.10.10">
    <property type="entry name" value="Winged helix-like DNA-binding domain superfamily/Winged helix DNA-binding domain"/>
    <property type="match status" value="1"/>
</dbReference>
<sequence length="259" mass="27884">MENNLYQKPAYVLGSVDKVLQLLQLLRDTGSIRLLDAAHELDVSPSTAHRLLSMLVYRGYAVQDDGRRYFAGPAIGAEAAASTATLSVKNAVLPYMDELAAETGESVSLMIRVGLDVRFLSTVEGHNVSCVGDRRGAVLPAYKTSGGKAMLALLDEVSVARLFRAEERTVDIAGLLHELRLIRRQGFAANVQSAERGISAVGVALQGHEGWVGALAVASPSKRFEAHVRSGLIGRVIGARKRIEADLFQHREVQLAASV</sequence>
<dbReference type="Proteomes" id="UP001499841">
    <property type="component" value="Unassembled WGS sequence"/>
</dbReference>
<gene>
    <name evidence="6" type="ORF">GCM10022262_35320</name>
</gene>
<dbReference type="EMBL" id="BAABBA010000023">
    <property type="protein sequence ID" value="GAA3509141.1"/>
    <property type="molecule type" value="Genomic_DNA"/>
</dbReference>
<comment type="caution">
    <text evidence="6">The sequence shown here is derived from an EMBL/GenBank/DDBJ whole genome shotgun (WGS) entry which is preliminary data.</text>
</comment>
<evidence type="ECO:0000313" key="7">
    <source>
        <dbReference type="Proteomes" id="UP001499841"/>
    </source>
</evidence>
<dbReference type="PROSITE" id="PS51077">
    <property type="entry name" value="HTH_ICLR"/>
    <property type="match status" value="1"/>
</dbReference>
<dbReference type="Pfam" id="PF01614">
    <property type="entry name" value="IclR_C"/>
    <property type="match status" value="1"/>
</dbReference>
<dbReference type="InterPro" id="IPR036390">
    <property type="entry name" value="WH_DNA-bd_sf"/>
</dbReference>
<dbReference type="Gene3D" id="3.30.450.40">
    <property type="match status" value="1"/>
</dbReference>
<dbReference type="SMART" id="SM00346">
    <property type="entry name" value="HTH_ICLR"/>
    <property type="match status" value="1"/>
</dbReference>
<feature type="domain" description="IclR-ED" evidence="5">
    <location>
        <begin position="74"/>
        <end position="249"/>
    </location>
</feature>
<evidence type="ECO:0000313" key="6">
    <source>
        <dbReference type="EMBL" id="GAA3509141.1"/>
    </source>
</evidence>
<dbReference type="PANTHER" id="PTHR30136:SF35">
    <property type="entry name" value="HTH-TYPE TRANSCRIPTIONAL REGULATOR RV1719"/>
    <property type="match status" value="1"/>
</dbReference>
<keyword evidence="2" id="KW-0238">DNA-binding</keyword>
<dbReference type="InterPro" id="IPR014757">
    <property type="entry name" value="Tscrpt_reg_IclR_C"/>
</dbReference>
<reference evidence="7" key="1">
    <citation type="journal article" date="2019" name="Int. J. Syst. Evol. Microbiol.">
        <title>The Global Catalogue of Microorganisms (GCM) 10K type strain sequencing project: providing services to taxonomists for standard genome sequencing and annotation.</title>
        <authorList>
            <consortium name="The Broad Institute Genomics Platform"/>
            <consortium name="The Broad Institute Genome Sequencing Center for Infectious Disease"/>
            <person name="Wu L."/>
            <person name="Ma J."/>
        </authorList>
    </citation>
    <scope>NUCLEOTIDE SEQUENCE [LARGE SCALE GENOMIC DNA]</scope>
    <source>
        <strain evidence="7">JCM 17459</strain>
    </source>
</reference>
<dbReference type="RefSeq" id="WP_345044126.1">
    <property type="nucleotide sequence ID" value="NZ_BAABBA010000023.1"/>
</dbReference>
<dbReference type="PROSITE" id="PS51078">
    <property type="entry name" value="ICLR_ED"/>
    <property type="match status" value="1"/>
</dbReference>
<evidence type="ECO:0000259" key="4">
    <source>
        <dbReference type="PROSITE" id="PS51077"/>
    </source>
</evidence>
<evidence type="ECO:0000256" key="1">
    <source>
        <dbReference type="ARBA" id="ARBA00023015"/>
    </source>
</evidence>
<keyword evidence="7" id="KW-1185">Reference proteome</keyword>
<dbReference type="SUPFAM" id="SSF55781">
    <property type="entry name" value="GAF domain-like"/>
    <property type="match status" value="1"/>
</dbReference>
<evidence type="ECO:0000256" key="3">
    <source>
        <dbReference type="ARBA" id="ARBA00023163"/>
    </source>
</evidence>
<keyword evidence="1" id="KW-0805">Transcription regulation</keyword>
<keyword evidence="3" id="KW-0804">Transcription</keyword>
<dbReference type="SUPFAM" id="SSF46785">
    <property type="entry name" value="Winged helix' DNA-binding domain"/>
    <property type="match status" value="1"/>
</dbReference>
<feature type="domain" description="HTH iclR-type" evidence="4">
    <location>
        <begin position="13"/>
        <end position="73"/>
    </location>
</feature>
<dbReference type="InterPro" id="IPR036388">
    <property type="entry name" value="WH-like_DNA-bd_sf"/>
</dbReference>
<dbReference type="InterPro" id="IPR050707">
    <property type="entry name" value="HTH_MetabolicPath_Reg"/>
</dbReference>
<dbReference type="Pfam" id="PF09339">
    <property type="entry name" value="HTH_IclR"/>
    <property type="match status" value="1"/>
</dbReference>